<dbReference type="GO" id="GO:0016705">
    <property type="term" value="F:oxidoreductase activity, acting on paired donors, with incorporation or reduction of molecular oxygen"/>
    <property type="evidence" value="ECO:0007669"/>
    <property type="project" value="InterPro"/>
</dbReference>
<dbReference type="Proteomes" id="UP000807115">
    <property type="component" value="Chromosome 9"/>
</dbReference>
<dbReference type="PRINTS" id="PR00463">
    <property type="entry name" value="EP450I"/>
</dbReference>
<proteinExistence type="inferred from homology"/>
<reference evidence="7" key="1">
    <citation type="journal article" date="2019" name="BMC Genomics">
        <title>A new reference genome for Sorghum bicolor reveals high levels of sequence similarity between sweet and grain genotypes: implications for the genetics of sugar metabolism.</title>
        <authorList>
            <person name="Cooper E.A."/>
            <person name="Brenton Z.W."/>
            <person name="Flinn B.S."/>
            <person name="Jenkins J."/>
            <person name="Shu S."/>
            <person name="Flowers D."/>
            <person name="Luo F."/>
            <person name="Wang Y."/>
            <person name="Xia P."/>
            <person name="Barry K."/>
            <person name="Daum C."/>
            <person name="Lipzen A."/>
            <person name="Yoshinaga Y."/>
            <person name="Schmutz J."/>
            <person name="Saski C."/>
            <person name="Vermerris W."/>
            <person name="Kresovich S."/>
        </authorList>
    </citation>
    <scope>NUCLEOTIDE SEQUENCE</scope>
</reference>
<dbReference type="GO" id="GO:0005506">
    <property type="term" value="F:iron ion binding"/>
    <property type="evidence" value="ECO:0007669"/>
    <property type="project" value="InterPro"/>
</dbReference>
<dbReference type="SUPFAM" id="SSF48264">
    <property type="entry name" value="Cytochrome P450"/>
    <property type="match status" value="1"/>
</dbReference>
<dbReference type="PROSITE" id="PS00086">
    <property type="entry name" value="CYTOCHROME_P450"/>
    <property type="match status" value="1"/>
</dbReference>
<dbReference type="Gene3D" id="1.10.630.10">
    <property type="entry name" value="Cytochrome P450"/>
    <property type="match status" value="1"/>
</dbReference>
<dbReference type="EMBL" id="CM027688">
    <property type="protein sequence ID" value="KAG0518511.1"/>
    <property type="molecule type" value="Genomic_DNA"/>
</dbReference>
<keyword evidence="6" id="KW-0408">Iron</keyword>
<comment type="similarity">
    <text evidence="6">Belongs to the cytochrome P450 family.</text>
</comment>
<dbReference type="GO" id="GO:0020037">
    <property type="term" value="F:heme binding"/>
    <property type="evidence" value="ECO:0007669"/>
    <property type="project" value="InterPro"/>
</dbReference>
<keyword evidence="3 6" id="KW-0479">Metal-binding</keyword>
<reference evidence="7" key="2">
    <citation type="submission" date="2020-10" db="EMBL/GenBank/DDBJ databases">
        <authorList>
            <person name="Cooper E.A."/>
            <person name="Brenton Z.W."/>
            <person name="Flinn B.S."/>
            <person name="Jenkins J."/>
            <person name="Shu S."/>
            <person name="Flowers D."/>
            <person name="Luo F."/>
            <person name="Wang Y."/>
            <person name="Xia P."/>
            <person name="Barry K."/>
            <person name="Daum C."/>
            <person name="Lipzen A."/>
            <person name="Yoshinaga Y."/>
            <person name="Schmutz J."/>
            <person name="Saski C."/>
            <person name="Vermerris W."/>
            <person name="Kresovich S."/>
        </authorList>
    </citation>
    <scope>NUCLEOTIDE SEQUENCE</scope>
</reference>
<name>A0A921QDT1_SORBI</name>
<evidence type="ECO:0000256" key="1">
    <source>
        <dbReference type="ARBA" id="ARBA00004167"/>
    </source>
</evidence>
<dbReference type="InterPro" id="IPR001128">
    <property type="entry name" value="Cyt_P450"/>
</dbReference>
<organism evidence="7 8">
    <name type="scientific">Sorghum bicolor</name>
    <name type="common">Sorghum</name>
    <name type="synonym">Sorghum vulgare</name>
    <dbReference type="NCBI Taxonomy" id="4558"/>
    <lineage>
        <taxon>Eukaryota</taxon>
        <taxon>Viridiplantae</taxon>
        <taxon>Streptophyta</taxon>
        <taxon>Embryophyta</taxon>
        <taxon>Tracheophyta</taxon>
        <taxon>Spermatophyta</taxon>
        <taxon>Magnoliopsida</taxon>
        <taxon>Liliopsida</taxon>
        <taxon>Poales</taxon>
        <taxon>Poaceae</taxon>
        <taxon>PACMAD clade</taxon>
        <taxon>Panicoideae</taxon>
        <taxon>Andropogonodae</taxon>
        <taxon>Andropogoneae</taxon>
        <taxon>Sorghinae</taxon>
        <taxon>Sorghum</taxon>
    </lineage>
</organism>
<dbReference type="PANTHER" id="PTHR24298:SF366">
    <property type="entry name" value="OS06G0328900 PROTEIN"/>
    <property type="match status" value="1"/>
</dbReference>
<evidence type="ECO:0000256" key="4">
    <source>
        <dbReference type="ARBA" id="ARBA00022989"/>
    </source>
</evidence>
<comment type="caution">
    <text evidence="7">The sequence shown here is derived from an EMBL/GenBank/DDBJ whole genome shotgun (WGS) entry which is preliminary data.</text>
</comment>
<evidence type="ECO:0000256" key="2">
    <source>
        <dbReference type="ARBA" id="ARBA00022692"/>
    </source>
</evidence>
<keyword evidence="6" id="KW-0349">Heme</keyword>
<keyword evidence="6" id="KW-0560">Oxidoreductase</keyword>
<dbReference type="GO" id="GO:0016020">
    <property type="term" value="C:membrane"/>
    <property type="evidence" value="ECO:0007669"/>
    <property type="project" value="UniProtKB-SubCell"/>
</dbReference>
<protein>
    <recommendedName>
        <fullName evidence="9">Cytochrome P450</fullName>
    </recommendedName>
</protein>
<evidence type="ECO:0000256" key="5">
    <source>
        <dbReference type="ARBA" id="ARBA00023136"/>
    </source>
</evidence>
<dbReference type="Pfam" id="PF00067">
    <property type="entry name" value="p450"/>
    <property type="match status" value="1"/>
</dbReference>
<dbReference type="InterPro" id="IPR051103">
    <property type="entry name" value="Plant_metabolite_P450s"/>
</dbReference>
<dbReference type="AlphaFoldDB" id="A0A921QDT1"/>
<dbReference type="InterPro" id="IPR036396">
    <property type="entry name" value="Cyt_P450_sf"/>
</dbReference>
<evidence type="ECO:0000256" key="3">
    <source>
        <dbReference type="ARBA" id="ARBA00022723"/>
    </source>
</evidence>
<evidence type="ECO:0008006" key="9">
    <source>
        <dbReference type="Google" id="ProtNLM"/>
    </source>
</evidence>
<dbReference type="InterPro" id="IPR017972">
    <property type="entry name" value="Cyt_P450_CS"/>
</dbReference>
<evidence type="ECO:0000256" key="6">
    <source>
        <dbReference type="RuleBase" id="RU000461"/>
    </source>
</evidence>
<keyword evidence="2" id="KW-0812">Transmembrane</keyword>
<dbReference type="InterPro" id="IPR002401">
    <property type="entry name" value="Cyt_P450_E_grp-I"/>
</dbReference>
<dbReference type="GO" id="GO:0004497">
    <property type="term" value="F:monooxygenase activity"/>
    <property type="evidence" value="ECO:0007669"/>
    <property type="project" value="UniProtKB-KW"/>
</dbReference>
<evidence type="ECO:0000313" key="8">
    <source>
        <dbReference type="Proteomes" id="UP000807115"/>
    </source>
</evidence>
<sequence length="100" mass="11193">MMMPFGAGRRICPGMGYAMLHLDYFLANLITAFEWRPAIEGEEVDLEADHGFFTTMSKPLRARAVPIEADGTACVRDRCAILVTELLCRGEWGTRQHASM</sequence>
<evidence type="ECO:0000313" key="7">
    <source>
        <dbReference type="EMBL" id="KAG0518511.1"/>
    </source>
</evidence>
<keyword evidence="5" id="KW-0472">Membrane</keyword>
<keyword evidence="6" id="KW-0503">Monooxygenase</keyword>
<accession>A0A921QDT1</accession>
<gene>
    <name evidence="7" type="ORF">BDA96_09G182100</name>
</gene>
<comment type="subcellular location">
    <subcellularLocation>
        <location evidence="1">Membrane</location>
        <topology evidence="1">Single-pass membrane protein</topology>
    </subcellularLocation>
</comment>
<keyword evidence="4" id="KW-1133">Transmembrane helix</keyword>
<dbReference type="PANTHER" id="PTHR24298">
    <property type="entry name" value="FLAVONOID 3'-MONOOXYGENASE-RELATED"/>
    <property type="match status" value="1"/>
</dbReference>